<accession>A0A0F9CTK3</accession>
<feature type="non-terminal residue" evidence="1">
    <location>
        <position position="374"/>
    </location>
</feature>
<reference evidence="1" key="1">
    <citation type="journal article" date="2015" name="Nature">
        <title>Complex archaea that bridge the gap between prokaryotes and eukaryotes.</title>
        <authorList>
            <person name="Spang A."/>
            <person name="Saw J.H."/>
            <person name="Jorgensen S.L."/>
            <person name="Zaremba-Niedzwiedzka K."/>
            <person name="Martijn J."/>
            <person name="Lind A.E."/>
            <person name="van Eijk R."/>
            <person name="Schleper C."/>
            <person name="Guy L."/>
            <person name="Ettema T.J."/>
        </authorList>
    </citation>
    <scope>NUCLEOTIDE SEQUENCE</scope>
</reference>
<dbReference type="EMBL" id="LAZR01042645">
    <property type="protein sequence ID" value="KKL09026.1"/>
    <property type="molecule type" value="Genomic_DNA"/>
</dbReference>
<organism evidence="1">
    <name type="scientific">marine sediment metagenome</name>
    <dbReference type="NCBI Taxonomy" id="412755"/>
    <lineage>
        <taxon>unclassified sequences</taxon>
        <taxon>metagenomes</taxon>
        <taxon>ecological metagenomes</taxon>
    </lineage>
</organism>
<comment type="caution">
    <text evidence="1">The sequence shown here is derived from an EMBL/GenBank/DDBJ whole genome shotgun (WGS) entry which is preliminary data.</text>
</comment>
<dbReference type="AlphaFoldDB" id="A0A0F9CTK3"/>
<gene>
    <name evidence="1" type="ORF">LCGC14_2569970</name>
</gene>
<name>A0A0F9CTK3_9ZZZZ</name>
<proteinExistence type="predicted"/>
<evidence type="ECO:0000313" key="1">
    <source>
        <dbReference type="EMBL" id="KKL09026.1"/>
    </source>
</evidence>
<sequence length="374" mass="44402">MSDNIKDIIVFEFRESNLKKREVTILGQKIEKIDSEREFIKIEPKLPLYDNLDSDKILLFLDFARDQVWMWCGENTTSRMKSAARGLIPRIKSKYQIGFKRYPNYNNAGARDKFIMGRLTTNIIDQGKESFDFKTMLDCVEESDYKGFIVNEVLTLKLIDNKTFIYINGEKFIQCMRLFLQIPPQKSKLYEDIESIDEATEIYNKFLLENRIVKRNFREPVENHSYIITPEQEFWGHCSNIQVWVENEYDTRFLHSNLSFPLLKKLSDSGDQFAFFKFREEIALRLEGGYFPVILYLAEENYLHYLLPDDLFDLRKKLSGTFFPEIFKLLKRDSHGSQIRDVNMNPIHIADELWQRAPNKYTRLRNLKDLLSLP</sequence>
<protein>
    <submittedName>
        <fullName evidence="1">Uncharacterized protein</fullName>
    </submittedName>
</protein>
<dbReference type="SUPFAM" id="SSF55753">
    <property type="entry name" value="Actin depolymerizing proteins"/>
    <property type="match status" value="1"/>
</dbReference>